<feature type="region of interest" description="Disordered" evidence="8">
    <location>
        <begin position="67"/>
        <end position="91"/>
    </location>
</feature>
<dbReference type="Pfam" id="PF15311">
    <property type="entry name" value="HYLS1_C"/>
    <property type="match status" value="1"/>
</dbReference>
<evidence type="ECO:0000256" key="5">
    <source>
        <dbReference type="ARBA" id="ARBA00022794"/>
    </source>
</evidence>
<feature type="compositionally biased region" description="Basic and acidic residues" evidence="8">
    <location>
        <begin position="80"/>
        <end position="91"/>
    </location>
</feature>
<feature type="domain" description="Centriolar and ciliogenesis-associated protein HYLS1 C-terminal" evidence="9">
    <location>
        <begin position="23"/>
        <end position="78"/>
    </location>
</feature>
<dbReference type="GO" id="GO:0097730">
    <property type="term" value="C:non-motile cilium"/>
    <property type="evidence" value="ECO:0007669"/>
    <property type="project" value="TreeGrafter"/>
</dbReference>
<evidence type="ECO:0000313" key="11">
    <source>
        <dbReference type="Proteomes" id="UP000230423"/>
    </source>
</evidence>
<accession>A0A2G9U5B4</accession>
<keyword evidence="6" id="KW-0206">Cytoskeleton</keyword>
<proteinExistence type="inferred from homology"/>
<keyword evidence="4" id="KW-0963">Cytoplasm</keyword>
<dbReference type="GO" id="GO:0060271">
    <property type="term" value="P:cilium assembly"/>
    <property type="evidence" value="ECO:0007669"/>
    <property type="project" value="TreeGrafter"/>
</dbReference>
<evidence type="ECO:0000256" key="6">
    <source>
        <dbReference type="ARBA" id="ARBA00023212"/>
    </source>
</evidence>
<dbReference type="InterPro" id="IPR027918">
    <property type="entry name" value="HYLS1_C_dom"/>
</dbReference>
<evidence type="ECO:0000259" key="9">
    <source>
        <dbReference type="Pfam" id="PF15311"/>
    </source>
</evidence>
<evidence type="ECO:0000256" key="3">
    <source>
        <dbReference type="ARBA" id="ARBA00010091"/>
    </source>
</evidence>
<comment type="similarity">
    <text evidence="3">Belongs to the HYLS1 family.</text>
</comment>
<dbReference type="Proteomes" id="UP000230423">
    <property type="component" value="Unassembled WGS sequence"/>
</dbReference>
<dbReference type="OrthoDB" id="6343432at2759"/>
<comment type="subcellular location">
    <subcellularLocation>
        <location evidence="2">Cell projection</location>
        <location evidence="2">Cilium</location>
    </subcellularLocation>
    <subcellularLocation>
        <location evidence="1">Cytoplasm</location>
        <location evidence="1">Cytoskeleton</location>
        <location evidence="1">Microtubule organizing center</location>
        <location evidence="1">Centrosome</location>
        <location evidence="1">Centriole</location>
    </subcellularLocation>
</comment>
<dbReference type="GO" id="GO:0005814">
    <property type="term" value="C:centriole"/>
    <property type="evidence" value="ECO:0007669"/>
    <property type="project" value="UniProtKB-SubCell"/>
</dbReference>
<evidence type="ECO:0000256" key="4">
    <source>
        <dbReference type="ARBA" id="ARBA00022490"/>
    </source>
</evidence>
<evidence type="ECO:0000256" key="7">
    <source>
        <dbReference type="ARBA" id="ARBA00023273"/>
    </source>
</evidence>
<dbReference type="InterPro" id="IPR052319">
    <property type="entry name" value="Centriolar_ciliogenesis_assoc"/>
</dbReference>
<dbReference type="EMBL" id="KZ349005">
    <property type="protein sequence ID" value="PIO65447.1"/>
    <property type="molecule type" value="Genomic_DNA"/>
</dbReference>
<sequence length="91" mass="11246">MNPLMIRLGLRRVDHCVPGKLLYRHDPVKKFELYREEWARKPAPGEEKRLALRWKVREYMLRQNLPEFDPRKPRRPYVIHPKDWSPRPYLD</sequence>
<evidence type="ECO:0000256" key="8">
    <source>
        <dbReference type="SAM" id="MobiDB-lite"/>
    </source>
</evidence>
<dbReference type="PANTHER" id="PTHR34174">
    <property type="entry name" value="HYDROLETHALUS SYNDROME PROTEIN 1"/>
    <property type="match status" value="1"/>
</dbReference>
<dbReference type="AlphaFoldDB" id="A0A2G9U5B4"/>
<protein>
    <recommendedName>
        <fullName evidence="9">Centriolar and ciliogenesis-associated protein HYLS1 C-terminal domain-containing protein</fullName>
    </recommendedName>
</protein>
<keyword evidence="5" id="KW-0970">Cilium biogenesis/degradation</keyword>
<reference evidence="10 11" key="1">
    <citation type="submission" date="2015-09" db="EMBL/GenBank/DDBJ databases">
        <title>Draft genome of the parasitic nematode Teladorsagia circumcincta isolate WARC Sus (inbred).</title>
        <authorList>
            <person name="Mitreva M."/>
        </authorList>
    </citation>
    <scope>NUCLEOTIDE SEQUENCE [LARGE SCALE GENOMIC DNA]</scope>
    <source>
        <strain evidence="10 11">S</strain>
    </source>
</reference>
<evidence type="ECO:0000256" key="2">
    <source>
        <dbReference type="ARBA" id="ARBA00004138"/>
    </source>
</evidence>
<dbReference type="PANTHER" id="PTHR34174:SF1">
    <property type="entry name" value="CENTRIOLAR AND CILIOGENESIS-ASSOCIATED PROTEIN HYLS1"/>
    <property type="match status" value="1"/>
</dbReference>
<evidence type="ECO:0000256" key="1">
    <source>
        <dbReference type="ARBA" id="ARBA00004114"/>
    </source>
</evidence>
<organism evidence="10 11">
    <name type="scientific">Teladorsagia circumcincta</name>
    <name type="common">Brown stomach worm</name>
    <name type="synonym">Ostertagia circumcincta</name>
    <dbReference type="NCBI Taxonomy" id="45464"/>
    <lineage>
        <taxon>Eukaryota</taxon>
        <taxon>Metazoa</taxon>
        <taxon>Ecdysozoa</taxon>
        <taxon>Nematoda</taxon>
        <taxon>Chromadorea</taxon>
        <taxon>Rhabditida</taxon>
        <taxon>Rhabditina</taxon>
        <taxon>Rhabditomorpha</taxon>
        <taxon>Strongyloidea</taxon>
        <taxon>Trichostrongylidae</taxon>
        <taxon>Teladorsagia</taxon>
    </lineage>
</organism>
<evidence type="ECO:0000313" key="10">
    <source>
        <dbReference type="EMBL" id="PIO65447.1"/>
    </source>
</evidence>
<gene>
    <name evidence="10" type="ORF">TELCIR_12885</name>
</gene>
<keyword evidence="11" id="KW-1185">Reference proteome</keyword>
<keyword evidence="7" id="KW-0966">Cell projection</keyword>
<name>A0A2G9U5B4_TELCI</name>